<feature type="chain" id="PRO_5020582447" description="Lipoprotein" evidence="1">
    <location>
        <begin position="20"/>
        <end position="235"/>
    </location>
</feature>
<proteinExistence type="predicted"/>
<evidence type="ECO:0000313" key="2">
    <source>
        <dbReference type="EMBL" id="RZM73958.1"/>
    </source>
</evidence>
<feature type="signal peptide" evidence="1">
    <location>
        <begin position="1"/>
        <end position="19"/>
    </location>
</feature>
<evidence type="ECO:0008006" key="4">
    <source>
        <dbReference type="Google" id="ProtNLM"/>
    </source>
</evidence>
<dbReference type="EMBL" id="PPUZ01000075">
    <property type="protein sequence ID" value="RZM73958.1"/>
    <property type="molecule type" value="Genomic_DNA"/>
</dbReference>
<dbReference type="Proteomes" id="UP000292345">
    <property type="component" value="Unassembled WGS sequence"/>
</dbReference>
<accession>A0A4Q7E0B6</accession>
<evidence type="ECO:0000256" key="1">
    <source>
        <dbReference type="SAM" id="SignalP"/>
    </source>
</evidence>
<name>A0A4Q7E0B6_9GAMM</name>
<sequence>MIKKLLTIVLISVFLLAQGCANTKKYAGTTELKTQTNANSKILLMPLDVELSELSALGFLETKADWTENAKEHMTNSIADIMASKNANSSKYETTSTDPNATSYQLAKLHEAVGYSVLVHHLGHQPLPTKKQEFDWSLGKDAQALAKETGADYALFVFVRDSYASAGRKAMQFLAAFAGVGVAGGTQVGFASLVDLNSGDIVWFNRLVSTTGDLRTPKAAQKSVTNLLDSFPTAG</sequence>
<reference evidence="2 3" key="1">
    <citation type="submission" date="2018-01" db="EMBL/GenBank/DDBJ databases">
        <title>Co-occurrence of chitin degradation, pigmentation and bioactivity in marine Pseudoalteromonas.</title>
        <authorList>
            <person name="Paulsen S."/>
            <person name="Gram L."/>
            <person name="Machado H."/>
        </authorList>
    </citation>
    <scope>NUCLEOTIDE SEQUENCE [LARGE SCALE GENOMIC DNA]</scope>
    <source>
        <strain evidence="2 3">S1946</strain>
    </source>
</reference>
<keyword evidence="1" id="KW-0732">Signal</keyword>
<evidence type="ECO:0000313" key="3">
    <source>
        <dbReference type="Proteomes" id="UP000292345"/>
    </source>
</evidence>
<gene>
    <name evidence="2" type="ORF">C3B51_20520</name>
</gene>
<organism evidence="2 3">
    <name type="scientific">Pseudoalteromonas rubra</name>
    <dbReference type="NCBI Taxonomy" id="43658"/>
    <lineage>
        <taxon>Bacteria</taxon>
        <taxon>Pseudomonadati</taxon>
        <taxon>Pseudomonadota</taxon>
        <taxon>Gammaproteobacteria</taxon>
        <taxon>Alteromonadales</taxon>
        <taxon>Pseudoalteromonadaceae</taxon>
        <taxon>Pseudoalteromonas</taxon>
    </lineage>
</organism>
<protein>
    <recommendedName>
        <fullName evidence="4">Lipoprotein</fullName>
    </recommendedName>
</protein>
<dbReference type="RefSeq" id="WP_130246237.1">
    <property type="nucleotide sequence ID" value="NZ_PPUZ01000075.1"/>
</dbReference>
<dbReference type="PROSITE" id="PS51257">
    <property type="entry name" value="PROKAR_LIPOPROTEIN"/>
    <property type="match status" value="1"/>
</dbReference>
<dbReference type="AlphaFoldDB" id="A0A4Q7E0B6"/>
<comment type="caution">
    <text evidence="2">The sequence shown here is derived from an EMBL/GenBank/DDBJ whole genome shotgun (WGS) entry which is preliminary data.</text>
</comment>